<evidence type="ECO:0000313" key="4">
    <source>
        <dbReference type="Proteomes" id="UP000178092"/>
    </source>
</evidence>
<dbReference type="InterPro" id="IPR036388">
    <property type="entry name" value="WH-like_DNA-bd_sf"/>
</dbReference>
<evidence type="ECO:0000313" key="3">
    <source>
        <dbReference type="EMBL" id="OHA66572.1"/>
    </source>
</evidence>
<sequence>MAEALGINLPEQLRDGFQLFMGSGAMLEALLRNISLGECLNLLRQKDTPQYRFILFWMPAELKEGLADIRRIKGLNPQIPLICLDWLGSVAADQDNLRLAACLGDGGFSAKADNYIQCSRLLPHESFLCVIARIHAIVRRAEGRFPLGGIVALADDPALEARIGGIDLTARQKKLVEYLWRNRRRSCSYEELNKLIWDEDFSDPRGLKVLVAGTNKRMEKTGGISIGNVRGFGYQLMVSHLLKEVC</sequence>
<evidence type="ECO:0000256" key="1">
    <source>
        <dbReference type="ARBA" id="ARBA00023125"/>
    </source>
</evidence>
<gene>
    <name evidence="3" type="ORF">A3C04_04010</name>
</gene>
<dbReference type="InterPro" id="IPR001867">
    <property type="entry name" value="OmpR/PhoB-type_DNA-bd"/>
</dbReference>
<dbReference type="InterPro" id="IPR016032">
    <property type="entry name" value="Sig_transdc_resp-reg_C-effctor"/>
</dbReference>
<dbReference type="AlphaFoldDB" id="A0A1G2R2U2"/>
<dbReference type="Proteomes" id="UP000178092">
    <property type="component" value="Unassembled WGS sequence"/>
</dbReference>
<dbReference type="Gene3D" id="1.10.10.10">
    <property type="entry name" value="Winged helix-like DNA-binding domain superfamily/Winged helix DNA-binding domain"/>
    <property type="match status" value="1"/>
</dbReference>
<dbReference type="Pfam" id="PF00486">
    <property type="entry name" value="Trans_reg_C"/>
    <property type="match status" value="1"/>
</dbReference>
<name>A0A1G2R2U2_9BACT</name>
<organism evidence="3 4">
    <name type="scientific">Candidatus Wildermuthbacteria bacterium RIFCSPHIGHO2_02_FULL_45_25</name>
    <dbReference type="NCBI Taxonomy" id="1802450"/>
    <lineage>
        <taxon>Bacteria</taxon>
        <taxon>Candidatus Wildermuthiibacteriota</taxon>
    </lineage>
</organism>
<dbReference type="GO" id="GO:0000160">
    <property type="term" value="P:phosphorelay signal transduction system"/>
    <property type="evidence" value="ECO:0007669"/>
    <property type="project" value="InterPro"/>
</dbReference>
<dbReference type="GO" id="GO:0006355">
    <property type="term" value="P:regulation of DNA-templated transcription"/>
    <property type="evidence" value="ECO:0007669"/>
    <property type="project" value="InterPro"/>
</dbReference>
<proteinExistence type="predicted"/>
<dbReference type="SMART" id="SM00862">
    <property type="entry name" value="Trans_reg_C"/>
    <property type="match status" value="1"/>
</dbReference>
<dbReference type="SUPFAM" id="SSF46894">
    <property type="entry name" value="C-terminal effector domain of the bipartite response regulators"/>
    <property type="match status" value="1"/>
</dbReference>
<reference evidence="3 4" key="1">
    <citation type="journal article" date="2016" name="Nat. Commun.">
        <title>Thousands of microbial genomes shed light on interconnected biogeochemical processes in an aquifer system.</title>
        <authorList>
            <person name="Anantharaman K."/>
            <person name="Brown C.T."/>
            <person name="Hug L.A."/>
            <person name="Sharon I."/>
            <person name="Castelle C.J."/>
            <person name="Probst A.J."/>
            <person name="Thomas B.C."/>
            <person name="Singh A."/>
            <person name="Wilkins M.J."/>
            <person name="Karaoz U."/>
            <person name="Brodie E.L."/>
            <person name="Williams K.H."/>
            <person name="Hubbard S.S."/>
            <person name="Banfield J.F."/>
        </authorList>
    </citation>
    <scope>NUCLEOTIDE SEQUENCE [LARGE SCALE GENOMIC DNA]</scope>
</reference>
<protein>
    <recommendedName>
        <fullName evidence="2">OmpR/PhoB-type domain-containing protein</fullName>
    </recommendedName>
</protein>
<accession>A0A1G2R2U2</accession>
<comment type="caution">
    <text evidence="3">The sequence shown here is derived from an EMBL/GenBank/DDBJ whole genome shotgun (WGS) entry which is preliminary data.</text>
</comment>
<dbReference type="GO" id="GO:0003677">
    <property type="term" value="F:DNA binding"/>
    <property type="evidence" value="ECO:0007669"/>
    <property type="project" value="UniProtKB-KW"/>
</dbReference>
<feature type="domain" description="OmpR/PhoB-type" evidence="2">
    <location>
        <begin position="160"/>
        <end position="236"/>
    </location>
</feature>
<keyword evidence="1" id="KW-0238">DNA-binding</keyword>
<evidence type="ECO:0000259" key="2">
    <source>
        <dbReference type="SMART" id="SM00862"/>
    </source>
</evidence>
<dbReference type="EMBL" id="MHTV01000030">
    <property type="protein sequence ID" value="OHA66572.1"/>
    <property type="molecule type" value="Genomic_DNA"/>
</dbReference>